<evidence type="ECO:0000313" key="3">
    <source>
        <dbReference type="Proteomes" id="UP000294555"/>
    </source>
</evidence>
<feature type="domain" description="Tox-PLDMTX" evidence="1">
    <location>
        <begin position="907"/>
        <end position="1007"/>
    </location>
</feature>
<dbReference type="EMBL" id="SJOI01000001">
    <property type="protein sequence ID" value="TCL04420.1"/>
    <property type="molecule type" value="Genomic_DNA"/>
</dbReference>
<dbReference type="InterPro" id="IPR028907">
    <property type="entry name" value="Tox-PLDMTX_dom"/>
</dbReference>
<sequence length="1904" mass="215029">MLAMDKAQSSTFSAGRNDEKEINNISPLIKQFNSIQNISNNKLLKNEIAIGVQVNTEYSDAAAGDQNSHWRSELSADEQRELRELMAIVNKDSLANTLSDAPKKIRFFEALIRGFAHIRLSDHIYDGPSVLPFSTDNNFTFSTSPLIKHNGLSLINITDSNQLKPMKKNGFNWTNFTSKRRKTQRHRHRHMQRVALGRPFEKMPRIKRDGNIDISNTPAAACIFKSKKLDHWMQLFQNKKIYPLFNKDLNKSLFGINFSRPYEPTFSHHAKSNGLQTVLRGSQASDQWLHTYGLSQEFLTIGQNGSIDLIDTLLSEILYRKYGFALTSEQFSRNVELHIIYKKKPEDENEPLKHFSHGSRTIRNIFLQEPYSYFIELHPEGNERFTVIRTNIKGSDKDNLLSYLEFILNGESIRIMDEFSHVLRFISASQDINDAYKTMAKNRLVAALLSIMDNSVYQKVRYIAEHWMDGLLKEKLVSFKTSENHFIVPGMVAITEAAGGLLISITTGALYLWTPADASNELQSFISSHLSLQQQTLFESISLTPYLDSEACILYPAIILTSSTDLWQDLKNLEVEKLDEHLQYYSLTAAGPAESEHEHDQLQRLSAAGSAVAILAFFVGGGSAAGCVAMMLGNLVAGTASSAFYLQRALGEKDAHRRSEAWHSALFDMIITGLGGADDMYTLIKNEGSHEYTLLHGAAIQIEQALGLGSIGGEAETFILKAAPERMVTLLEGLLRNAEKPFDMFGQNSVQAMARILRICGRISEEQYQYAIENSYMEDILKFKITIDDNAILRSMPAGKMMAIVDNQNHNLRLMLLCLGNNRFAGYNLQELDQTLHSSGWQVVNNNHFRFINNELVLTNGDSATVYIENFNTEMLAPVTTAAVDRDSIIATKFRRYCNLYKFNNIEGLLNGVERFAVNNGFSDIQYRALFIFDPRLEAHTFRHYILVAEKDEIKYIFEPHAENIRFIKLSDIEDVTILTEEQWSEIFKNSESGALITYKDFPSEQKALDYKHSFDIYGDNEKLLLSPPGFIDLMQPSEPITFSMFMSHYGGVEQQLLLQKKVRTSIATDRTSKNNYEFLLSILKGINVVTQTHKGQLLALYKDNPESAIKEIIYDPIPVKSFIDMLRIEPGKLVRFTEMDDSAISHIMICIGNGRFAGMDNSILDSALTDEKRILVGEQLGMFHDGALYSYEKQNRFIVEKGDFQPLKMPHKSLMEIAQDLEGIPNSEKNNIRFALNMLVTGKLLVPQQADALERLATLMVSKLDGDKLSMVKLNKFLAIDKFIHNTAELNEVEPGKLVVFYTEDKDFHPLVSLGNNRFAGINNYLLNDKIESNNIIISTQDIGEIVDGKLLHEQKNFKVVVGDANLEKTRIAALLGPDGRIEFIRHGLDYLQMEVKAHGALASINHYDAIELSDIIKGIHRSNYPDKPLNHIELISCFGALGGRRSSAQVISTRLGAKVESYRGIISDSKSRKRGSGVIFLPETGYGSERIRENERWHRRIHNFIEDALHLFGRLPFQRHERAIDENTPFAIVVIDVLHFLRKEISASTLMRHYPGLMSKESLRQAALLANPTGEEEALIAAMLTIFYGNSNITNAMDAYILASEYKNQSTGSVVMYGENLLQPLYWEDIVPALATFRQLPAVTVENDLLGGSNIYISIKDDKNNLKEYMIRVGSKCNNRKLWPLLLANFFSEQSGSFPVMAGLKEQDILSMGFDFTHFHFYLNSWFRHDFSLQIDMPPLEIGPESSLTADYVHFSGRGRKTDTREDIGLGHSLLLEQDGRLALQVKDTLSMERPAGLGDSGQPPANASPLLSMPRVVVTLVENDERLIMLQRNIPTEILSNNGEIAFFIAGEINKYTRSIKVGVKNNENIVPINSIVSNFVYSDPVALQKSWILVNLIHND</sequence>
<evidence type="ECO:0000259" key="1">
    <source>
        <dbReference type="Pfam" id="PF15645"/>
    </source>
</evidence>
<dbReference type="Gene3D" id="3.10.670.10">
    <property type="entry name" value="Secreted effector protein ssei"/>
    <property type="match status" value="1"/>
</dbReference>
<reference evidence="2 3" key="1">
    <citation type="submission" date="2019-02" db="EMBL/GenBank/DDBJ databases">
        <title>Investigation of anaerobic lignin degradation for improved lignocellulosic biofuels.</title>
        <authorList>
            <person name="Deangelis K."/>
        </authorList>
    </citation>
    <scope>NUCLEOTIDE SEQUENCE [LARGE SCALE GENOMIC DNA]</scope>
    <source>
        <strain evidence="2 3">159R</strain>
    </source>
</reference>
<dbReference type="OrthoDB" id="6510347at2"/>
<accession>A0A4R1NJN1</accession>
<gene>
    <name evidence="2" type="ORF">EZJ58_2539</name>
</gene>
<organism evidence="2 3">
    <name type="scientific">Sodalis ligni</name>
    <dbReference type="NCBI Taxonomy" id="2697027"/>
    <lineage>
        <taxon>Bacteria</taxon>
        <taxon>Pseudomonadati</taxon>
        <taxon>Pseudomonadota</taxon>
        <taxon>Gammaproteobacteria</taxon>
        <taxon>Enterobacterales</taxon>
        <taxon>Bruguierivoracaceae</taxon>
        <taxon>Sodalis</taxon>
    </lineage>
</organism>
<dbReference type="RefSeq" id="WP_132923210.1">
    <property type="nucleotide sequence ID" value="NZ_SJOI01000001.1"/>
</dbReference>
<dbReference type="Pfam" id="PF15645">
    <property type="entry name" value="Tox-PLDMTX"/>
    <property type="match status" value="1"/>
</dbReference>
<protein>
    <submittedName>
        <fullName evidence="2">Papain fold dermonecrotoxin of polymorphic toxin system</fullName>
    </submittedName>
</protein>
<comment type="caution">
    <text evidence="2">The sequence shown here is derived from an EMBL/GenBank/DDBJ whole genome shotgun (WGS) entry which is preliminary data.</text>
</comment>
<proteinExistence type="predicted"/>
<dbReference type="Proteomes" id="UP000294555">
    <property type="component" value="Unassembled WGS sequence"/>
</dbReference>
<name>A0A4R1NJN1_9GAMM</name>
<evidence type="ECO:0000313" key="2">
    <source>
        <dbReference type="EMBL" id="TCL04420.1"/>
    </source>
</evidence>
<keyword evidence="3" id="KW-1185">Reference proteome</keyword>